<organism evidence="2 3">
    <name type="scientific">Sporosarcina siberiensis</name>
    <dbReference type="NCBI Taxonomy" id="1365606"/>
    <lineage>
        <taxon>Bacteria</taxon>
        <taxon>Bacillati</taxon>
        <taxon>Bacillota</taxon>
        <taxon>Bacilli</taxon>
        <taxon>Bacillales</taxon>
        <taxon>Caryophanaceae</taxon>
        <taxon>Sporosarcina</taxon>
    </lineage>
</organism>
<accession>A0ABW4SFZ8</accession>
<feature type="transmembrane region" description="Helical" evidence="1">
    <location>
        <begin position="35"/>
        <end position="58"/>
    </location>
</feature>
<dbReference type="Proteomes" id="UP001597218">
    <property type="component" value="Unassembled WGS sequence"/>
</dbReference>
<dbReference type="EMBL" id="JBHUGI010000024">
    <property type="protein sequence ID" value="MFD1928251.1"/>
    <property type="molecule type" value="Genomic_DNA"/>
</dbReference>
<evidence type="ECO:0000313" key="3">
    <source>
        <dbReference type="Proteomes" id="UP001597218"/>
    </source>
</evidence>
<comment type="caution">
    <text evidence="2">The sequence shown here is derived from an EMBL/GenBank/DDBJ whole genome shotgun (WGS) entry which is preliminary data.</text>
</comment>
<reference evidence="3" key="1">
    <citation type="journal article" date="2019" name="Int. J. Syst. Evol. Microbiol.">
        <title>The Global Catalogue of Microorganisms (GCM) 10K type strain sequencing project: providing services to taxonomists for standard genome sequencing and annotation.</title>
        <authorList>
            <consortium name="The Broad Institute Genomics Platform"/>
            <consortium name="The Broad Institute Genome Sequencing Center for Infectious Disease"/>
            <person name="Wu L."/>
            <person name="Ma J."/>
        </authorList>
    </citation>
    <scope>NUCLEOTIDE SEQUENCE [LARGE SCALE GENOMIC DNA]</scope>
    <source>
        <strain evidence="3">CGMCC 4.7177</strain>
    </source>
</reference>
<sequence>MKKIALYGFVVFFVAAGIAHFTLESFFLTAMPEWIPFRLTIIYLSGIAEILMAIGLFFKNTRKKAGILIAVFLICIFPVNIYMAFIPEKFDIPGYIFWLRLPLQVLFIWWVLKIRKY</sequence>
<keyword evidence="3" id="KW-1185">Reference proteome</keyword>
<keyword evidence="1" id="KW-1133">Transmembrane helix</keyword>
<proteinExistence type="predicted"/>
<dbReference type="PANTHER" id="PTHR36974">
    <property type="entry name" value="MEMBRANE PROTEIN-RELATED"/>
    <property type="match status" value="1"/>
</dbReference>
<evidence type="ECO:0000313" key="2">
    <source>
        <dbReference type="EMBL" id="MFD1928251.1"/>
    </source>
</evidence>
<keyword evidence="1" id="KW-0472">Membrane</keyword>
<evidence type="ECO:0008006" key="4">
    <source>
        <dbReference type="Google" id="ProtNLM"/>
    </source>
</evidence>
<dbReference type="RefSeq" id="WP_381537422.1">
    <property type="nucleotide sequence ID" value="NZ_JBHUGI010000024.1"/>
</dbReference>
<feature type="transmembrane region" description="Helical" evidence="1">
    <location>
        <begin position="65"/>
        <end position="86"/>
    </location>
</feature>
<protein>
    <recommendedName>
        <fullName evidence="4">DoxX-like family protein</fullName>
    </recommendedName>
</protein>
<evidence type="ECO:0000256" key="1">
    <source>
        <dbReference type="SAM" id="Phobius"/>
    </source>
</evidence>
<feature type="transmembrane region" description="Helical" evidence="1">
    <location>
        <begin position="92"/>
        <end position="112"/>
    </location>
</feature>
<dbReference type="PANTHER" id="PTHR36974:SF1">
    <property type="entry name" value="DOXX FAMILY MEMBRANE PROTEIN"/>
    <property type="match status" value="1"/>
</dbReference>
<keyword evidence="1" id="KW-0812">Transmembrane</keyword>
<name>A0ABW4SFZ8_9BACL</name>
<gene>
    <name evidence="2" type="ORF">ACFSFY_09285</name>
</gene>